<gene>
    <name evidence="1" type="ORF">SBA1_250011</name>
</gene>
<protein>
    <submittedName>
        <fullName evidence="1">Uncharacterized protein</fullName>
    </submittedName>
</protein>
<name>A0A2U3KI29_9BACT</name>
<dbReference type="EMBL" id="OMOD01000117">
    <property type="protein sequence ID" value="SPF39187.1"/>
    <property type="molecule type" value="Genomic_DNA"/>
</dbReference>
<dbReference type="Proteomes" id="UP000238701">
    <property type="component" value="Unassembled WGS sequence"/>
</dbReference>
<evidence type="ECO:0000313" key="1">
    <source>
        <dbReference type="EMBL" id="SPF39187.1"/>
    </source>
</evidence>
<accession>A0A2U3KI29</accession>
<proteinExistence type="predicted"/>
<organism evidence="1 2">
    <name type="scientific">Candidatus Sulfotelmatobacter kueseliae</name>
    <dbReference type="NCBI Taxonomy" id="2042962"/>
    <lineage>
        <taxon>Bacteria</taxon>
        <taxon>Pseudomonadati</taxon>
        <taxon>Acidobacteriota</taxon>
        <taxon>Terriglobia</taxon>
        <taxon>Terriglobales</taxon>
        <taxon>Candidatus Korobacteraceae</taxon>
        <taxon>Candidatus Sulfotelmatobacter</taxon>
    </lineage>
</organism>
<dbReference type="AlphaFoldDB" id="A0A2U3KI29"/>
<reference evidence="2" key="1">
    <citation type="submission" date="2018-02" db="EMBL/GenBank/DDBJ databases">
        <authorList>
            <person name="Hausmann B."/>
        </authorList>
    </citation>
    <scope>NUCLEOTIDE SEQUENCE [LARGE SCALE GENOMIC DNA]</scope>
    <source>
        <strain evidence="2">Peat soil MAG SbA1</strain>
    </source>
</reference>
<evidence type="ECO:0000313" key="2">
    <source>
        <dbReference type="Proteomes" id="UP000238701"/>
    </source>
</evidence>
<sequence length="57" mass="6139">MQPSFEFPRLAKEGAVRKLVPSAKADSILSNLPSRHIRAGLSHGAATRLACYSFQGV</sequence>